<dbReference type="InterPro" id="IPR033728">
    <property type="entry name" value="ThrRS_core"/>
</dbReference>
<keyword evidence="7 13" id="KW-0862">Zinc</keyword>
<dbReference type="SMART" id="SM00863">
    <property type="entry name" value="tRNA_SAD"/>
    <property type="match status" value="1"/>
</dbReference>
<proteinExistence type="inferred from homology"/>
<dbReference type="SUPFAM" id="SSF55186">
    <property type="entry name" value="ThrRS/AlaRS common domain"/>
    <property type="match status" value="1"/>
</dbReference>
<dbReference type="PROSITE" id="PS50862">
    <property type="entry name" value="AA_TRNA_LIGASE_II"/>
    <property type="match status" value="1"/>
</dbReference>
<dbReference type="CDD" id="cd00860">
    <property type="entry name" value="ThrRS_anticodon"/>
    <property type="match status" value="1"/>
</dbReference>
<dbReference type="PRINTS" id="PR01047">
    <property type="entry name" value="TRNASYNTHTHR"/>
</dbReference>
<dbReference type="GO" id="GO:0140096">
    <property type="term" value="F:catalytic activity, acting on a protein"/>
    <property type="evidence" value="ECO:0007669"/>
    <property type="project" value="UniProtKB-ARBA"/>
</dbReference>
<evidence type="ECO:0000256" key="13">
    <source>
        <dbReference type="HAMAP-Rule" id="MF_00184"/>
    </source>
</evidence>
<evidence type="ECO:0000256" key="6">
    <source>
        <dbReference type="ARBA" id="ARBA00022741"/>
    </source>
</evidence>
<keyword evidence="4 13" id="KW-0436">Ligase</keyword>
<keyword evidence="5 13" id="KW-0479">Metal-binding</keyword>
<evidence type="ECO:0000256" key="12">
    <source>
        <dbReference type="ARBA" id="ARBA00049515"/>
    </source>
</evidence>
<dbReference type="CDD" id="cd00771">
    <property type="entry name" value="ThrRS_core"/>
    <property type="match status" value="1"/>
</dbReference>
<dbReference type="FunFam" id="3.30.54.20:FF:000002">
    <property type="entry name" value="Threonine--tRNA ligase"/>
    <property type="match status" value="1"/>
</dbReference>
<evidence type="ECO:0000256" key="5">
    <source>
        <dbReference type="ARBA" id="ARBA00022723"/>
    </source>
</evidence>
<feature type="domain" description="Aminoacyl-transfer RNA synthetases class-II family profile" evidence="14">
    <location>
        <begin position="216"/>
        <end position="481"/>
    </location>
</feature>
<dbReference type="Gene3D" id="3.40.50.800">
    <property type="entry name" value="Anticodon-binding domain"/>
    <property type="match status" value="1"/>
</dbReference>
<evidence type="ECO:0000256" key="11">
    <source>
        <dbReference type="ARBA" id="ARBA00023146"/>
    </source>
</evidence>
<keyword evidence="10 13" id="KW-0648">Protein biosynthesis</keyword>
<dbReference type="GO" id="GO:0005524">
    <property type="term" value="F:ATP binding"/>
    <property type="evidence" value="ECO:0007669"/>
    <property type="project" value="UniProtKB-UniRule"/>
</dbReference>
<dbReference type="InterPro" id="IPR012947">
    <property type="entry name" value="tRNA_SAD"/>
</dbReference>
<evidence type="ECO:0000256" key="10">
    <source>
        <dbReference type="ARBA" id="ARBA00022917"/>
    </source>
</evidence>
<reference evidence="15" key="1">
    <citation type="submission" date="2021-10" db="EMBL/GenBank/DDBJ databases">
        <title>Anaerobic single-cell dispensing facilitates the cultivation of human gut bacteria.</title>
        <authorList>
            <person name="Afrizal A."/>
        </authorList>
    </citation>
    <scope>NUCLEOTIDE SEQUENCE</scope>
    <source>
        <strain evidence="15">CLA-AA-H272</strain>
    </source>
</reference>
<evidence type="ECO:0000313" key="16">
    <source>
        <dbReference type="Proteomes" id="UP001199319"/>
    </source>
</evidence>
<dbReference type="SUPFAM" id="SSF55681">
    <property type="entry name" value="Class II aaRS and biotin synthetases"/>
    <property type="match status" value="1"/>
</dbReference>
<feature type="binding site" evidence="13">
    <location>
        <position position="282"/>
    </location>
    <ligand>
        <name>Zn(2+)</name>
        <dbReference type="ChEBI" id="CHEBI:29105"/>
        <note>catalytic</note>
    </ligand>
</feature>
<dbReference type="InterPro" id="IPR002320">
    <property type="entry name" value="Thr-tRNA-ligase_IIa"/>
</dbReference>
<evidence type="ECO:0000259" key="14">
    <source>
        <dbReference type="PROSITE" id="PS50862"/>
    </source>
</evidence>
<keyword evidence="8 13" id="KW-0067">ATP-binding</keyword>
<dbReference type="FunFam" id="3.30.980.10:FF:000005">
    <property type="entry name" value="Threonyl-tRNA synthetase, mitochondrial"/>
    <property type="match status" value="1"/>
</dbReference>
<dbReference type="PANTHER" id="PTHR11451:SF44">
    <property type="entry name" value="THREONINE--TRNA LIGASE, CHLOROPLASTIC_MITOCHONDRIAL 2"/>
    <property type="match status" value="1"/>
</dbReference>
<keyword evidence="9 13" id="KW-0694">RNA-binding</keyword>
<dbReference type="Gene3D" id="3.30.54.20">
    <property type="match status" value="1"/>
</dbReference>
<comment type="similarity">
    <text evidence="1 13">Belongs to the class-II aminoacyl-tRNA synthetase family.</text>
</comment>
<dbReference type="GO" id="GO:0006435">
    <property type="term" value="P:threonyl-tRNA aminoacylation"/>
    <property type="evidence" value="ECO:0007669"/>
    <property type="project" value="UniProtKB-UniRule"/>
</dbReference>
<comment type="cofactor">
    <cofactor evidence="13">
        <name>Zn(2+)</name>
        <dbReference type="ChEBI" id="CHEBI:29105"/>
    </cofactor>
    <text evidence="13">Binds 1 zinc ion per subunit.</text>
</comment>
<dbReference type="Gene3D" id="3.30.930.10">
    <property type="entry name" value="Bira Bifunctional Protein, Domain 2"/>
    <property type="match status" value="1"/>
</dbReference>
<dbReference type="Pfam" id="PF07973">
    <property type="entry name" value="tRNA_SAD"/>
    <property type="match status" value="1"/>
</dbReference>
<evidence type="ECO:0000256" key="3">
    <source>
        <dbReference type="ARBA" id="ARBA00022555"/>
    </source>
</evidence>
<protein>
    <recommendedName>
        <fullName evidence="13">Threonine--tRNA ligase</fullName>
        <ecNumber evidence="13">6.1.1.3</ecNumber>
    </recommendedName>
    <alternativeName>
        <fullName evidence="13">Threonyl-tRNA synthetase</fullName>
        <shortName evidence="13">ThrRS</shortName>
    </alternativeName>
</protein>
<name>A0AAE3AC79_9FIRM</name>
<dbReference type="InterPro" id="IPR004154">
    <property type="entry name" value="Anticodon-bd"/>
</dbReference>
<feature type="binding site" evidence="13">
    <location>
        <position position="333"/>
    </location>
    <ligand>
        <name>Zn(2+)</name>
        <dbReference type="ChEBI" id="CHEBI:29105"/>
        <note>catalytic</note>
    </ligand>
</feature>
<comment type="subcellular location">
    <subcellularLocation>
        <location evidence="13">Cytoplasm</location>
    </subcellularLocation>
</comment>
<evidence type="ECO:0000256" key="7">
    <source>
        <dbReference type="ARBA" id="ARBA00022833"/>
    </source>
</evidence>
<gene>
    <name evidence="13 15" type="primary">thrS</name>
    <name evidence="15" type="ORF">LKD37_10205</name>
</gene>
<keyword evidence="3 13" id="KW-0820">tRNA-binding</keyword>
<keyword evidence="11 13" id="KW-0030">Aminoacyl-tRNA synthetase</keyword>
<dbReference type="InterPro" id="IPR047246">
    <property type="entry name" value="ThrRS_anticodon"/>
</dbReference>
<dbReference type="EMBL" id="JAJEPW010000029">
    <property type="protein sequence ID" value="MCC2129886.1"/>
    <property type="molecule type" value="Genomic_DNA"/>
</dbReference>
<dbReference type="InterPro" id="IPR002314">
    <property type="entry name" value="aa-tRNA-synt_IIb"/>
</dbReference>
<feature type="binding site" evidence="13">
    <location>
        <position position="458"/>
    </location>
    <ligand>
        <name>Zn(2+)</name>
        <dbReference type="ChEBI" id="CHEBI:29105"/>
        <note>catalytic</note>
    </ligand>
</feature>
<evidence type="ECO:0000256" key="8">
    <source>
        <dbReference type="ARBA" id="ARBA00022840"/>
    </source>
</evidence>
<comment type="caution">
    <text evidence="15">The sequence shown here is derived from an EMBL/GenBank/DDBJ whole genome shotgun (WGS) entry which is preliminary data.</text>
</comment>
<dbReference type="Pfam" id="PF00587">
    <property type="entry name" value="tRNA-synt_2b"/>
    <property type="match status" value="1"/>
</dbReference>
<organism evidence="15 16">
    <name type="scientific">Brotocaccenecus cirricatena</name>
    <dbReference type="NCBI Taxonomy" id="3064195"/>
    <lineage>
        <taxon>Bacteria</taxon>
        <taxon>Bacillati</taxon>
        <taxon>Bacillota</taxon>
        <taxon>Clostridia</taxon>
        <taxon>Eubacteriales</taxon>
        <taxon>Oscillospiraceae</taxon>
        <taxon>Brotocaccenecus</taxon>
    </lineage>
</organism>
<comment type="catalytic activity">
    <reaction evidence="12 13">
        <text>tRNA(Thr) + L-threonine + ATP = L-threonyl-tRNA(Thr) + AMP + diphosphate + H(+)</text>
        <dbReference type="Rhea" id="RHEA:24624"/>
        <dbReference type="Rhea" id="RHEA-COMP:9670"/>
        <dbReference type="Rhea" id="RHEA-COMP:9704"/>
        <dbReference type="ChEBI" id="CHEBI:15378"/>
        <dbReference type="ChEBI" id="CHEBI:30616"/>
        <dbReference type="ChEBI" id="CHEBI:33019"/>
        <dbReference type="ChEBI" id="CHEBI:57926"/>
        <dbReference type="ChEBI" id="CHEBI:78442"/>
        <dbReference type="ChEBI" id="CHEBI:78534"/>
        <dbReference type="ChEBI" id="CHEBI:456215"/>
        <dbReference type="EC" id="6.1.1.3"/>
    </reaction>
</comment>
<dbReference type="AlphaFoldDB" id="A0AAE3AC79"/>
<evidence type="ECO:0000256" key="2">
    <source>
        <dbReference type="ARBA" id="ARBA00022490"/>
    </source>
</evidence>
<dbReference type="InterPro" id="IPR036621">
    <property type="entry name" value="Anticodon-bd_dom_sf"/>
</dbReference>
<dbReference type="Pfam" id="PF03129">
    <property type="entry name" value="HGTP_anticodon"/>
    <property type="match status" value="1"/>
</dbReference>
<dbReference type="EC" id="6.1.1.3" evidence="13"/>
<evidence type="ECO:0000256" key="1">
    <source>
        <dbReference type="ARBA" id="ARBA00008226"/>
    </source>
</evidence>
<comment type="caution">
    <text evidence="13">Lacks conserved residue(s) required for the propagation of feature annotation.</text>
</comment>
<sequence length="585" mass="67402">MSEENKYTFENEEYRRTYWHTCSHVLAQAVKRLHPEVKLAIGPSIENGFYYDLDAPFAFTPEDLAEIEGEMRKICKEKLKLERFELPREEALQYMEERQEPYKVELINDLPADAHISFYKQGEFVDLCAGPHLDSTGRIKGNAIKLTACNAAYWRGDSNRQTLQRIYGVAFPKKEELDAYLERIEEAKRRDHRKLGKELGLFMMTEEGPGFPFFLPKGMVLKNTLLDYWRQCHKRYGYVEISTPIILNQELWHRSGHWDHYKDNMYTTVIDGEDYAIKPMNCPGGMLVYKSEPHSYRDLPLRMAELGLVHRHEMSGALHGLFRVRCFTQDDAHIFMTPDQMKDEIKNVVKLFDEIYSTFGLTYQIELSTMPEDHMGDEKDWKFAEDTLQAAITEMGKDFIINAGDGAFYGPKLDFHLADSLGRTWQCGTIQLDFQMPERFDLEYVGEDGEKHRPVMIHRALLGSIERFIGVITEHFAGAFPAWLSPVQVKLLPVTDRAMDYAKNVAAQLDSQGFRVEVDGRNEKIGKKIREATLEKIPFMLVVGDRDMEAGTVSVRTRTGEDLGAMSLADFAAKLHEIVDSKARQ</sequence>
<accession>A0AAE3AC79</accession>
<keyword evidence="6 13" id="KW-0547">Nucleotide-binding</keyword>
<dbReference type="InterPro" id="IPR006195">
    <property type="entry name" value="aa-tRNA-synth_II"/>
</dbReference>
<keyword evidence="16" id="KW-1185">Reference proteome</keyword>
<dbReference type="RefSeq" id="WP_302929127.1">
    <property type="nucleotide sequence ID" value="NZ_JAJEPW010000029.1"/>
</dbReference>
<evidence type="ECO:0000313" key="15">
    <source>
        <dbReference type="EMBL" id="MCC2129886.1"/>
    </source>
</evidence>
<dbReference type="Gene3D" id="3.30.980.10">
    <property type="entry name" value="Threonyl-trna Synthetase, Chain A, domain 2"/>
    <property type="match status" value="1"/>
</dbReference>
<dbReference type="Proteomes" id="UP001199319">
    <property type="component" value="Unassembled WGS sequence"/>
</dbReference>
<evidence type="ECO:0000256" key="4">
    <source>
        <dbReference type="ARBA" id="ARBA00022598"/>
    </source>
</evidence>
<dbReference type="HAMAP" id="MF_00184">
    <property type="entry name" value="Thr_tRNA_synth"/>
    <property type="match status" value="1"/>
</dbReference>
<dbReference type="GO" id="GO:0004829">
    <property type="term" value="F:threonine-tRNA ligase activity"/>
    <property type="evidence" value="ECO:0007669"/>
    <property type="project" value="UniProtKB-UniRule"/>
</dbReference>
<dbReference type="GO" id="GO:0005737">
    <property type="term" value="C:cytoplasm"/>
    <property type="evidence" value="ECO:0007669"/>
    <property type="project" value="UniProtKB-SubCell"/>
</dbReference>
<dbReference type="PANTHER" id="PTHR11451">
    <property type="entry name" value="THREONINE-TRNA LIGASE"/>
    <property type="match status" value="1"/>
</dbReference>
<dbReference type="GO" id="GO:0016740">
    <property type="term" value="F:transferase activity"/>
    <property type="evidence" value="ECO:0007669"/>
    <property type="project" value="UniProtKB-ARBA"/>
</dbReference>
<dbReference type="InterPro" id="IPR018163">
    <property type="entry name" value="Thr/Ala-tRNA-synth_IIc_edit"/>
</dbReference>
<dbReference type="FunFam" id="3.30.930.10:FF:000002">
    <property type="entry name" value="Threonine--tRNA ligase"/>
    <property type="match status" value="1"/>
</dbReference>
<dbReference type="GO" id="GO:0046872">
    <property type="term" value="F:metal ion binding"/>
    <property type="evidence" value="ECO:0007669"/>
    <property type="project" value="UniProtKB-KW"/>
</dbReference>
<keyword evidence="2 13" id="KW-0963">Cytoplasm</keyword>
<dbReference type="GO" id="GO:0000049">
    <property type="term" value="F:tRNA binding"/>
    <property type="evidence" value="ECO:0007669"/>
    <property type="project" value="UniProtKB-KW"/>
</dbReference>
<dbReference type="InterPro" id="IPR045864">
    <property type="entry name" value="aa-tRNA-synth_II/BPL/LPL"/>
</dbReference>
<evidence type="ECO:0000256" key="9">
    <source>
        <dbReference type="ARBA" id="ARBA00022884"/>
    </source>
</evidence>
<comment type="subunit">
    <text evidence="13">Homodimer.</text>
</comment>
<dbReference type="FunFam" id="3.40.50.800:FF:000001">
    <property type="entry name" value="Threonine--tRNA ligase"/>
    <property type="match status" value="1"/>
</dbReference>
<dbReference type="SUPFAM" id="SSF52954">
    <property type="entry name" value="Class II aaRS ABD-related"/>
    <property type="match status" value="1"/>
</dbReference>
<dbReference type="NCBIfam" id="TIGR00418">
    <property type="entry name" value="thrS"/>
    <property type="match status" value="1"/>
</dbReference>